<gene>
    <name evidence="2" type="ORF">F8M41_024176</name>
</gene>
<evidence type="ECO:0000256" key="1">
    <source>
        <dbReference type="SAM" id="MobiDB-lite"/>
    </source>
</evidence>
<dbReference type="Proteomes" id="UP000439903">
    <property type="component" value="Unassembled WGS sequence"/>
</dbReference>
<feature type="compositionally biased region" description="Acidic residues" evidence="1">
    <location>
        <begin position="71"/>
        <end position="87"/>
    </location>
</feature>
<keyword evidence="3" id="KW-1185">Reference proteome</keyword>
<feature type="region of interest" description="Disordered" evidence="1">
    <location>
        <begin position="54"/>
        <end position="103"/>
    </location>
</feature>
<sequence length="125" mass="14746">MESEFNLLREDDFDRMIMKVFEEEARIEKERRNEMSTNVVTPAKADNYYDVYFDEDLKEEEGESSEVKSDDENDSEEEMPDESDDDGYSGCGGYNEYGESDRGYYYDLSSGKKTYKNSDYIFSEY</sequence>
<evidence type="ECO:0000313" key="3">
    <source>
        <dbReference type="Proteomes" id="UP000439903"/>
    </source>
</evidence>
<proteinExistence type="predicted"/>
<feature type="compositionally biased region" description="Acidic residues" evidence="1">
    <location>
        <begin position="54"/>
        <end position="64"/>
    </location>
</feature>
<comment type="caution">
    <text evidence="2">The sequence shown here is derived from an EMBL/GenBank/DDBJ whole genome shotgun (WGS) entry which is preliminary data.</text>
</comment>
<name>A0A8H4AC52_GIGMA</name>
<dbReference type="AlphaFoldDB" id="A0A8H4AC52"/>
<evidence type="ECO:0000313" key="2">
    <source>
        <dbReference type="EMBL" id="KAF0477866.1"/>
    </source>
</evidence>
<protein>
    <submittedName>
        <fullName evidence="2">Uncharacterized protein</fullName>
    </submittedName>
</protein>
<reference evidence="2 3" key="1">
    <citation type="journal article" date="2019" name="Environ. Microbiol.">
        <title>At the nexus of three kingdoms: the genome of the mycorrhizal fungus Gigaspora margarita provides insights into plant, endobacterial and fungal interactions.</title>
        <authorList>
            <person name="Venice F."/>
            <person name="Ghignone S."/>
            <person name="Salvioli di Fossalunga A."/>
            <person name="Amselem J."/>
            <person name="Novero M."/>
            <person name="Xianan X."/>
            <person name="Sedzielewska Toro K."/>
            <person name="Morin E."/>
            <person name="Lipzen A."/>
            <person name="Grigoriev I.V."/>
            <person name="Henrissat B."/>
            <person name="Martin F.M."/>
            <person name="Bonfante P."/>
        </authorList>
    </citation>
    <scope>NUCLEOTIDE SEQUENCE [LARGE SCALE GENOMIC DNA]</scope>
    <source>
        <strain evidence="2 3">BEG34</strain>
    </source>
</reference>
<accession>A0A8H4AC52</accession>
<organism evidence="2 3">
    <name type="scientific">Gigaspora margarita</name>
    <dbReference type="NCBI Taxonomy" id="4874"/>
    <lineage>
        <taxon>Eukaryota</taxon>
        <taxon>Fungi</taxon>
        <taxon>Fungi incertae sedis</taxon>
        <taxon>Mucoromycota</taxon>
        <taxon>Glomeromycotina</taxon>
        <taxon>Glomeromycetes</taxon>
        <taxon>Diversisporales</taxon>
        <taxon>Gigasporaceae</taxon>
        <taxon>Gigaspora</taxon>
    </lineage>
</organism>
<dbReference type="EMBL" id="WTPW01000812">
    <property type="protein sequence ID" value="KAF0477866.1"/>
    <property type="molecule type" value="Genomic_DNA"/>
</dbReference>
<dbReference type="OrthoDB" id="10504025at2759"/>